<evidence type="ECO:0000313" key="2">
    <source>
        <dbReference type="EMBL" id="QPC44918.1"/>
    </source>
</evidence>
<proteinExistence type="predicted"/>
<evidence type="ECO:0000313" key="3">
    <source>
        <dbReference type="Proteomes" id="UP000593594"/>
    </source>
</evidence>
<name>A0A7S8C7M7_9HYPH</name>
<dbReference type="EMBL" id="CP058214">
    <property type="protein sequence ID" value="QPC44918.1"/>
    <property type="molecule type" value="Genomic_DNA"/>
</dbReference>
<keyword evidence="1" id="KW-0472">Membrane</keyword>
<feature type="transmembrane region" description="Helical" evidence="1">
    <location>
        <begin position="41"/>
        <end position="70"/>
    </location>
</feature>
<keyword evidence="1" id="KW-1133">Transmembrane helix</keyword>
<dbReference type="Proteomes" id="UP000593594">
    <property type="component" value="Chromosome"/>
</dbReference>
<protein>
    <submittedName>
        <fullName evidence="2">Uncharacterized protein</fullName>
    </submittedName>
</protein>
<sequence length="109" mass="12307">MFSLMLAGLIVSITALITLARLNLRRWLGYAAVVDVSFTAILVFLFAGTFSGVVAAAASGLWMTIMLLVLRKLIGMERLSLRRAPWRKGFLQVYWRKYDPHELTWFGVA</sequence>
<keyword evidence="3" id="KW-1185">Reference proteome</keyword>
<organism evidence="2 3">
    <name type="scientific">Kaustia mangrovi</name>
    <dbReference type="NCBI Taxonomy" id="2593653"/>
    <lineage>
        <taxon>Bacteria</taxon>
        <taxon>Pseudomonadati</taxon>
        <taxon>Pseudomonadota</taxon>
        <taxon>Alphaproteobacteria</taxon>
        <taxon>Hyphomicrobiales</taxon>
        <taxon>Parvibaculaceae</taxon>
        <taxon>Kaustia</taxon>
    </lineage>
</organism>
<dbReference type="KEGG" id="kmn:HW532_20795"/>
<dbReference type="RefSeq" id="WP_213162291.1">
    <property type="nucleotide sequence ID" value="NZ_CP058214.1"/>
</dbReference>
<gene>
    <name evidence="2" type="ORF">HW532_20795</name>
</gene>
<keyword evidence="1" id="KW-0812">Transmembrane</keyword>
<dbReference type="AlphaFoldDB" id="A0A7S8C7M7"/>
<accession>A0A7S8C7M7</accession>
<reference evidence="2 3" key="1">
    <citation type="submission" date="2020-06" db="EMBL/GenBank/DDBJ databases">
        <title>Genome sequence of 2 isolates from Red Sea Mangroves.</title>
        <authorList>
            <person name="Sefrji F."/>
            <person name="Michoud G."/>
            <person name="Merlino G."/>
            <person name="Daffonchio D."/>
        </authorList>
    </citation>
    <scope>NUCLEOTIDE SEQUENCE [LARGE SCALE GENOMIC DNA]</scope>
    <source>
        <strain evidence="2 3">R1DC25</strain>
    </source>
</reference>
<evidence type="ECO:0000256" key="1">
    <source>
        <dbReference type="SAM" id="Phobius"/>
    </source>
</evidence>